<protein>
    <submittedName>
        <fullName evidence="3">Transcriptional regulator with XRE-family HTH domain</fullName>
    </submittedName>
</protein>
<evidence type="ECO:0000313" key="3">
    <source>
        <dbReference type="EMBL" id="MET3751753.1"/>
    </source>
</evidence>
<reference evidence="3 4" key="1">
    <citation type="submission" date="2024-06" db="EMBL/GenBank/DDBJ databases">
        <title>Genomic Encyclopedia of Type Strains, Phase IV (KMG-IV): sequencing the most valuable type-strain genomes for metagenomic binning, comparative biology and taxonomic classification.</title>
        <authorList>
            <person name="Goeker M."/>
        </authorList>
    </citation>
    <scope>NUCLEOTIDE SEQUENCE [LARGE SCALE GENOMIC DNA]</scope>
    <source>
        <strain evidence="3 4">DSM 29492</strain>
    </source>
</reference>
<evidence type="ECO:0000313" key="4">
    <source>
        <dbReference type="Proteomes" id="UP001549106"/>
    </source>
</evidence>
<keyword evidence="4" id="KW-1185">Reference proteome</keyword>
<dbReference type="SUPFAM" id="SSF47413">
    <property type="entry name" value="lambda repressor-like DNA-binding domains"/>
    <property type="match status" value="1"/>
</dbReference>
<accession>A0ABV2M8L2</accession>
<dbReference type="Proteomes" id="UP001549106">
    <property type="component" value="Unassembled WGS sequence"/>
</dbReference>
<dbReference type="PROSITE" id="PS50943">
    <property type="entry name" value="HTH_CROC1"/>
    <property type="match status" value="1"/>
</dbReference>
<dbReference type="CDD" id="cd00093">
    <property type="entry name" value="HTH_XRE"/>
    <property type="match status" value="1"/>
</dbReference>
<dbReference type="Gene3D" id="1.10.260.40">
    <property type="entry name" value="lambda repressor-like DNA-binding domains"/>
    <property type="match status" value="1"/>
</dbReference>
<dbReference type="PANTHER" id="PTHR46558">
    <property type="entry name" value="TRACRIPTIONAL REGULATORY PROTEIN-RELATED-RELATED"/>
    <property type="match status" value="1"/>
</dbReference>
<dbReference type="InterPro" id="IPR001387">
    <property type="entry name" value="Cro/C1-type_HTH"/>
</dbReference>
<dbReference type="PANTHER" id="PTHR46558:SF4">
    <property type="entry name" value="DNA-BIDING PHAGE PROTEIN"/>
    <property type="match status" value="1"/>
</dbReference>
<evidence type="ECO:0000259" key="2">
    <source>
        <dbReference type="PROSITE" id="PS50943"/>
    </source>
</evidence>
<evidence type="ECO:0000256" key="1">
    <source>
        <dbReference type="ARBA" id="ARBA00023125"/>
    </source>
</evidence>
<feature type="domain" description="HTH cro/C1-type" evidence="2">
    <location>
        <begin position="7"/>
        <end position="61"/>
    </location>
</feature>
<keyword evidence="1" id="KW-0238">DNA-binding</keyword>
<proteinExistence type="predicted"/>
<organism evidence="3 4">
    <name type="scientific">Blautia caecimuris</name>
    <dbReference type="NCBI Taxonomy" id="1796615"/>
    <lineage>
        <taxon>Bacteria</taxon>
        <taxon>Bacillati</taxon>
        <taxon>Bacillota</taxon>
        <taxon>Clostridia</taxon>
        <taxon>Lachnospirales</taxon>
        <taxon>Lachnospiraceae</taxon>
        <taxon>Blautia</taxon>
    </lineage>
</organism>
<dbReference type="RefSeq" id="WP_257465276.1">
    <property type="nucleotide sequence ID" value="NZ_JANJZT010000027.1"/>
</dbReference>
<dbReference type="EMBL" id="JBEPMJ010000027">
    <property type="protein sequence ID" value="MET3751753.1"/>
    <property type="molecule type" value="Genomic_DNA"/>
</dbReference>
<dbReference type="InterPro" id="IPR010982">
    <property type="entry name" value="Lambda_DNA-bd_dom_sf"/>
</dbReference>
<comment type="caution">
    <text evidence="3">The sequence shown here is derived from an EMBL/GenBank/DDBJ whole genome shotgun (WGS) entry which is preliminary data.</text>
</comment>
<sequence length="292" mass="33299">MDFGDKLKQYRLKEGLSQEQLAEKTGVSRQTITKWETKRGLPDVENMIILAELFKLTLDELVLEEVKKQEEKPVVFESETVYDIDTGKHFDINLGGARKITIKTGVDEKIHIVLSSEILAEIGSLFKVKLDEKRNKLDIELVNKKGVSRFEAQESVDITLLLPEKFTEHTEVSASVKELLIEDLRLSRLEYDGDAEKVFIRDTEGSLEFTAKTDYEIFISGNCTKLDINQFKAKAIVHLENADNYKLSNNGRKCKLITRKNGEIVELEENETAENTINISGIFSELIVEVER</sequence>
<dbReference type="Pfam" id="PF01381">
    <property type="entry name" value="HTH_3"/>
    <property type="match status" value="1"/>
</dbReference>
<dbReference type="SMART" id="SM00530">
    <property type="entry name" value="HTH_XRE"/>
    <property type="match status" value="1"/>
</dbReference>
<name>A0ABV2M8L2_9FIRM</name>
<gene>
    <name evidence="3" type="ORF">ABID24_003015</name>
</gene>